<protein>
    <submittedName>
        <fullName evidence="3">Uncharacterized protein</fullName>
    </submittedName>
</protein>
<sequence length="417" mass="47949">MQAVFVRSKKTQNDTSLDTVCKFRRAEVMKNGVVIEFSPEEQPPRETSNGILSKRILFVEELPEEINKKSDTSVNAKLQFLWNSLSEREQRITQEIRHRICEQHNRMLWLIGALSRTDPTTAARVLLRRMDIAAENIGDLLKVFPCKKLEVSQVFANHEVQGKCYRDLPVRYKDKILFVHPRSREIKAVSEELSCREIKMKQDREITEEWALVTEEREPIFDAPPFTDISEERLQWVLGMTDKNPQAWGRSAEEQGKSTADAIRDDAEEIIEAASDAFQKSSAALARELEDRQESTSLGKIRRRTGEVYGRRHKRRRGRNHRSGQRCIPKVIRSASKRTRGHRLPLAMDRRRSDRGCTSSWVRSCSNISLSRVSAMRGTMLLCTVSTPGTKREPSLAPRDRASYGNTQFRADMDGPH</sequence>
<keyword evidence="2" id="KW-1185">Reference proteome</keyword>
<feature type="compositionally biased region" description="Basic and acidic residues" evidence="1">
    <location>
        <begin position="390"/>
        <end position="402"/>
    </location>
</feature>
<organism evidence="2 3">
    <name type="scientific">Parascaris univalens</name>
    <name type="common">Nematode worm</name>
    <dbReference type="NCBI Taxonomy" id="6257"/>
    <lineage>
        <taxon>Eukaryota</taxon>
        <taxon>Metazoa</taxon>
        <taxon>Ecdysozoa</taxon>
        <taxon>Nematoda</taxon>
        <taxon>Chromadorea</taxon>
        <taxon>Rhabditida</taxon>
        <taxon>Spirurina</taxon>
        <taxon>Ascaridomorpha</taxon>
        <taxon>Ascaridoidea</taxon>
        <taxon>Ascarididae</taxon>
        <taxon>Parascaris</taxon>
    </lineage>
</organism>
<dbReference type="AlphaFoldDB" id="A0A915BS69"/>
<feature type="region of interest" description="Disordered" evidence="1">
    <location>
        <begin position="387"/>
        <end position="417"/>
    </location>
</feature>
<dbReference type="Gene3D" id="1.20.5.1890">
    <property type="match status" value="1"/>
</dbReference>
<dbReference type="Pfam" id="PF24664">
    <property type="entry name" value="Monjiviricetes_fusion"/>
    <property type="match status" value="1"/>
</dbReference>
<reference evidence="3" key="1">
    <citation type="submission" date="2022-11" db="UniProtKB">
        <authorList>
            <consortium name="WormBaseParasite"/>
        </authorList>
    </citation>
    <scope>IDENTIFICATION</scope>
</reference>
<dbReference type="Proteomes" id="UP000887569">
    <property type="component" value="Unplaced"/>
</dbReference>
<evidence type="ECO:0000313" key="3">
    <source>
        <dbReference type="WBParaSite" id="PgR056X_g002_t01"/>
    </source>
</evidence>
<evidence type="ECO:0000256" key="1">
    <source>
        <dbReference type="SAM" id="MobiDB-lite"/>
    </source>
</evidence>
<dbReference type="SUPFAM" id="SSF161008">
    <property type="entry name" value="Viral glycoprotein ectodomain-like"/>
    <property type="match status" value="1"/>
</dbReference>
<proteinExistence type="predicted"/>
<evidence type="ECO:0000313" key="2">
    <source>
        <dbReference type="Proteomes" id="UP000887569"/>
    </source>
</evidence>
<accession>A0A915BS69</accession>
<dbReference type="WBParaSite" id="PgR056X_g002_t01">
    <property type="protein sequence ID" value="PgR056X_g002_t01"/>
    <property type="gene ID" value="PgR056X_g002"/>
</dbReference>
<name>A0A915BS69_PARUN</name>